<dbReference type="EMBL" id="MEUV01000024">
    <property type="protein sequence ID" value="OGC45652.1"/>
    <property type="molecule type" value="Genomic_DNA"/>
</dbReference>
<comment type="similarity">
    <text evidence="1 5">Belongs to the bacterial ribosomal protein bL32 family.</text>
</comment>
<keyword evidence="2 5" id="KW-0689">Ribosomal protein</keyword>
<accession>A0A1F4ULC2</accession>
<dbReference type="AlphaFoldDB" id="A0A1F4ULC2"/>
<evidence type="ECO:0000313" key="7">
    <source>
        <dbReference type="Proteomes" id="UP000178615"/>
    </source>
</evidence>
<sequence>MAVPKRKTSKSRTRKKRNVHYKRKIVLAIKTKDKKGYKRPHRDEYIEV</sequence>
<comment type="caution">
    <text evidence="6">The sequence shown here is derived from an EMBL/GenBank/DDBJ whole genome shotgun (WGS) entry which is preliminary data.</text>
</comment>
<evidence type="ECO:0000256" key="1">
    <source>
        <dbReference type="ARBA" id="ARBA00008560"/>
    </source>
</evidence>
<protein>
    <recommendedName>
        <fullName evidence="4 5">Large ribosomal subunit protein bL32</fullName>
    </recommendedName>
</protein>
<reference evidence="6 7" key="1">
    <citation type="journal article" date="2016" name="Nat. Commun.">
        <title>Thousands of microbial genomes shed light on interconnected biogeochemical processes in an aquifer system.</title>
        <authorList>
            <person name="Anantharaman K."/>
            <person name="Brown C.T."/>
            <person name="Hug L.A."/>
            <person name="Sharon I."/>
            <person name="Castelle C.J."/>
            <person name="Probst A.J."/>
            <person name="Thomas B.C."/>
            <person name="Singh A."/>
            <person name="Wilkins M.J."/>
            <person name="Karaoz U."/>
            <person name="Brodie E.L."/>
            <person name="Williams K.H."/>
            <person name="Hubbard S.S."/>
            <person name="Banfield J.F."/>
        </authorList>
    </citation>
    <scope>NUCLEOTIDE SEQUENCE [LARGE SCALE GENOMIC DNA]</scope>
</reference>
<dbReference type="HAMAP" id="MF_00340">
    <property type="entry name" value="Ribosomal_bL32"/>
    <property type="match status" value="1"/>
</dbReference>
<dbReference type="Pfam" id="PF01783">
    <property type="entry name" value="Ribosomal_L32p"/>
    <property type="match status" value="1"/>
</dbReference>
<gene>
    <name evidence="5" type="primary">rpmF</name>
    <name evidence="6" type="ORF">A2V49_03025</name>
</gene>
<evidence type="ECO:0000256" key="3">
    <source>
        <dbReference type="ARBA" id="ARBA00023274"/>
    </source>
</evidence>
<dbReference type="InterPro" id="IPR011332">
    <property type="entry name" value="Ribosomal_zn-bd"/>
</dbReference>
<dbReference type="GO" id="GO:0003735">
    <property type="term" value="F:structural constituent of ribosome"/>
    <property type="evidence" value="ECO:0007669"/>
    <property type="project" value="InterPro"/>
</dbReference>
<dbReference type="NCBIfam" id="TIGR01031">
    <property type="entry name" value="rpmF_bact"/>
    <property type="match status" value="1"/>
</dbReference>
<dbReference type="InterPro" id="IPR002677">
    <property type="entry name" value="Ribosomal_bL32"/>
</dbReference>
<evidence type="ECO:0000256" key="5">
    <source>
        <dbReference type="HAMAP-Rule" id="MF_00340"/>
    </source>
</evidence>
<keyword evidence="3 5" id="KW-0687">Ribonucleoprotein</keyword>
<evidence type="ECO:0000256" key="4">
    <source>
        <dbReference type="ARBA" id="ARBA00035178"/>
    </source>
</evidence>
<evidence type="ECO:0000256" key="2">
    <source>
        <dbReference type="ARBA" id="ARBA00022980"/>
    </source>
</evidence>
<organism evidence="6 7">
    <name type="scientific">candidate division WWE3 bacterium RBG_19FT_COMBO_34_6</name>
    <dbReference type="NCBI Taxonomy" id="1802612"/>
    <lineage>
        <taxon>Bacteria</taxon>
        <taxon>Katanobacteria</taxon>
    </lineage>
</organism>
<dbReference type="GO" id="GO:0015934">
    <property type="term" value="C:large ribosomal subunit"/>
    <property type="evidence" value="ECO:0007669"/>
    <property type="project" value="InterPro"/>
</dbReference>
<evidence type="ECO:0000313" key="6">
    <source>
        <dbReference type="EMBL" id="OGC45652.1"/>
    </source>
</evidence>
<name>A0A1F4ULC2_UNCKA</name>
<dbReference type="Proteomes" id="UP000178615">
    <property type="component" value="Unassembled WGS sequence"/>
</dbReference>
<dbReference type="GO" id="GO:0006412">
    <property type="term" value="P:translation"/>
    <property type="evidence" value="ECO:0007669"/>
    <property type="project" value="UniProtKB-UniRule"/>
</dbReference>
<proteinExistence type="inferred from homology"/>
<dbReference type="SUPFAM" id="SSF57829">
    <property type="entry name" value="Zn-binding ribosomal proteins"/>
    <property type="match status" value="1"/>
</dbReference>